<protein>
    <submittedName>
        <fullName evidence="1">Six-hairpin glycosidase-like protein</fullName>
    </submittedName>
</protein>
<keyword evidence="2" id="KW-1185">Reference proteome</keyword>
<dbReference type="PANTHER" id="PTHR34987:SF2">
    <property type="entry name" value="B, PUTATIVE (AFU_ORTHOLOGUE AFUA_7G05040)-RELATED"/>
    <property type="match status" value="1"/>
</dbReference>
<comment type="caution">
    <text evidence="1">The sequence shown here is derived from an EMBL/GenBank/DDBJ whole genome shotgun (WGS) entry which is preliminary data.</text>
</comment>
<reference evidence="1 2" key="1">
    <citation type="submission" date="2024-07" db="EMBL/GenBank/DDBJ databases">
        <title>Section-level genome sequencing and comparative genomics of Aspergillus sections Usti and Cavernicolus.</title>
        <authorList>
            <consortium name="Lawrence Berkeley National Laboratory"/>
            <person name="Nybo J.L."/>
            <person name="Vesth T.C."/>
            <person name="Theobald S."/>
            <person name="Frisvad J.C."/>
            <person name="Larsen T.O."/>
            <person name="Kjaerboelling I."/>
            <person name="Rothschild-Mancinelli K."/>
            <person name="Lyhne E.K."/>
            <person name="Kogle M.E."/>
            <person name="Barry K."/>
            <person name="Clum A."/>
            <person name="Na H."/>
            <person name="Ledsgaard L."/>
            <person name="Lin J."/>
            <person name="Lipzen A."/>
            <person name="Kuo A."/>
            <person name="Riley R."/>
            <person name="Mondo S."/>
            <person name="Labutti K."/>
            <person name="Haridas S."/>
            <person name="Pangalinan J."/>
            <person name="Salamov A.A."/>
            <person name="Simmons B.A."/>
            <person name="Magnuson J.K."/>
            <person name="Chen J."/>
            <person name="Drula E."/>
            <person name="Henrissat B."/>
            <person name="Wiebenga A."/>
            <person name="Lubbers R.J."/>
            <person name="Gomes A.C."/>
            <person name="Makela M.R."/>
            <person name="Stajich J."/>
            <person name="Grigoriev I.V."/>
            <person name="Mortensen U.H."/>
            <person name="De Vries R.P."/>
            <person name="Baker S.E."/>
            <person name="Andersen M.R."/>
        </authorList>
    </citation>
    <scope>NUCLEOTIDE SEQUENCE [LARGE SCALE GENOMIC DNA]</scope>
    <source>
        <strain evidence="1 2">CBS 123904</strain>
    </source>
</reference>
<dbReference type="InterPro" id="IPR012341">
    <property type="entry name" value="6hp_glycosidase-like_sf"/>
</dbReference>
<dbReference type="SUPFAM" id="SSF48208">
    <property type="entry name" value="Six-hairpin glycosidases"/>
    <property type="match status" value="1"/>
</dbReference>
<evidence type="ECO:0000313" key="2">
    <source>
        <dbReference type="Proteomes" id="UP001610446"/>
    </source>
</evidence>
<gene>
    <name evidence="1" type="ORF">BJY01DRAFT_252028</name>
</gene>
<dbReference type="Proteomes" id="UP001610446">
    <property type="component" value="Unassembled WGS sequence"/>
</dbReference>
<evidence type="ECO:0000313" key="1">
    <source>
        <dbReference type="EMBL" id="KAL2836297.1"/>
    </source>
</evidence>
<name>A0ABR4J987_9EURO</name>
<dbReference type="InterPro" id="IPR008928">
    <property type="entry name" value="6-hairpin_glycosidase_sf"/>
</dbReference>
<dbReference type="PANTHER" id="PTHR34987">
    <property type="entry name" value="C, PUTATIVE (AFU_ORTHOLOGUE AFUA_3G02880)-RELATED"/>
    <property type="match status" value="1"/>
</dbReference>
<dbReference type="Gene3D" id="1.50.10.10">
    <property type="match status" value="1"/>
</dbReference>
<accession>A0ABR4J987</accession>
<organism evidence="1 2">
    <name type="scientific">Aspergillus pseudoustus</name>
    <dbReference type="NCBI Taxonomy" id="1810923"/>
    <lineage>
        <taxon>Eukaryota</taxon>
        <taxon>Fungi</taxon>
        <taxon>Dikarya</taxon>
        <taxon>Ascomycota</taxon>
        <taxon>Pezizomycotina</taxon>
        <taxon>Eurotiomycetes</taxon>
        <taxon>Eurotiomycetidae</taxon>
        <taxon>Eurotiales</taxon>
        <taxon>Aspergillaceae</taxon>
        <taxon>Aspergillus</taxon>
        <taxon>Aspergillus subgen. Nidulantes</taxon>
    </lineage>
</organism>
<proteinExistence type="predicted"/>
<dbReference type="EMBL" id="JBFXLU010000181">
    <property type="protein sequence ID" value="KAL2836297.1"/>
    <property type="molecule type" value="Genomic_DNA"/>
</dbReference>
<sequence>MFFADKTFLRPLLPMADAILGYFADRMDHEYNLVVSKTTEPGVWHFHDWTNEWRPYGIPPAVVRTGISTYSNSLYSYTLQLASHLQKFCYGRAEVATEYLERSRRVADAIRKHCFDGEFFTDSLASGSDPRVDRSQHSQVWAVLCGATENKALSRDLLRRSLTTTQSSTAAASADSLPPLIQTSVAMSFYSLRALSKVGGILYEEVFHGFWKPWHAQLALGLSTWEEDTVSHRSDCHAWGSAPIYEFMAEVVGFRPAQPGWTDITFAPRISLYSELTATVPFRTGPDRKLCLASVSWKPTASGGTRVSLSISGLQRGSPVRVVIPSLPVRIVEDPERIGFTISDKAVRPAS</sequence>